<dbReference type="AlphaFoldDB" id="E0STA4"/>
<name>E0STA4_IGNAA</name>
<evidence type="ECO:0000256" key="3">
    <source>
        <dbReference type="ARBA" id="ARBA00022741"/>
    </source>
</evidence>
<feature type="domain" description="Doublecortin" evidence="5">
    <location>
        <begin position="196"/>
        <end position="293"/>
    </location>
</feature>
<dbReference type="InterPro" id="IPR050763">
    <property type="entry name" value="ABC_transporter_ATP-binding"/>
</dbReference>
<dbReference type="Pfam" id="PF00005">
    <property type="entry name" value="ABC_tran"/>
    <property type="match status" value="1"/>
</dbReference>
<proteinExistence type="inferred from homology"/>
<dbReference type="InterPro" id="IPR003593">
    <property type="entry name" value="AAA+_ATPase"/>
</dbReference>
<gene>
    <name evidence="7" type="ordered locus">Igag_0752</name>
</gene>
<dbReference type="InterPro" id="IPR027417">
    <property type="entry name" value="P-loop_NTPase"/>
</dbReference>
<dbReference type="PROSITE" id="PS50893">
    <property type="entry name" value="ABC_TRANSPORTER_2"/>
    <property type="match status" value="1"/>
</dbReference>
<organism evidence="7 8">
    <name type="scientific">Ignisphaera aggregans (strain DSM 17230 / JCM 13409 / AQ1.S1)</name>
    <dbReference type="NCBI Taxonomy" id="583356"/>
    <lineage>
        <taxon>Archaea</taxon>
        <taxon>Thermoproteota</taxon>
        <taxon>Thermoprotei</taxon>
        <taxon>Desulfurococcales</taxon>
        <taxon>Desulfurococcaceae</taxon>
        <taxon>Ignisphaera</taxon>
    </lineage>
</organism>
<dbReference type="InterPro" id="IPR003533">
    <property type="entry name" value="Doublecortin_dom"/>
</dbReference>
<dbReference type="InterPro" id="IPR003439">
    <property type="entry name" value="ABC_transporter-like_ATP-bd"/>
</dbReference>
<reference evidence="7 8" key="1">
    <citation type="journal article" date="2010" name="Stand. Genomic Sci.">
        <title>Complete genome sequence of Ignisphaera aggregans type strain (AQ1.S1).</title>
        <authorList>
            <person name="Goker M."/>
            <person name="Held B."/>
            <person name="Lapidus A."/>
            <person name="Nolan M."/>
            <person name="Spring S."/>
            <person name="Yasawong M."/>
            <person name="Lucas S."/>
            <person name="Glavina Del Rio T."/>
            <person name="Tice H."/>
            <person name="Cheng J.F."/>
            <person name="Goodwin L."/>
            <person name="Tapia R."/>
            <person name="Pitluck S."/>
            <person name="Liolios K."/>
            <person name="Ivanova N."/>
            <person name="Mavromatis K."/>
            <person name="Mikhailova N."/>
            <person name="Pati A."/>
            <person name="Chen A."/>
            <person name="Palaniappan K."/>
            <person name="Brambilla E."/>
            <person name="Land M."/>
            <person name="Hauser L."/>
            <person name="Chang Y.J."/>
            <person name="Jeffries C.D."/>
            <person name="Brettin T."/>
            <person name="Detter J.C."/>
            <person name="Han C."/>
            <person name="Rohde M."/>
            <person name="Sikorski J."/>
            <person name="Woyke T."/>
            <person name="Bristow J."/>
            <person name="Eisen J.A."/>
            <person name="Markowitz V."/>
            <person name="Hugenholtz P."/>
            <person name="Kyrpides N.C."/>
            <person name="Klenk H.P."/>
        </authorList>
    </citation>
    <scope>NUCLEOTIDE SEQUENCE [LARGE SCALE GENOMIC DNA]</scope>
    <source>
        <strain evidence="8">DSM 17230 / JCM 13409 / AQ1.S1</strain>
    </source>
</reference>
<evidence type="ECO:0000313" key="7">
    <source>
        <dbReference type="EMBL" id="ADM27581.1"/>
    </source>
</evidence>
<dbReference type="GO" id="GO:0016887">
    <property type="term" value="F:ATP hydrolysis activity"/>
    <property type="evidence" value="ECO:0007669"/>
    <property type="project" value="InterPro"/>
</dbReference>
<keyword evidence="4" id="KW-0067">ATP-binding</keyword>
<dbReference type="EMBL" id="CP002098">
    <property type="protein sequence ID" value="ADM27581.1"/>
    <property type="molecule type" value="Genomic_DNA"/>
</dbReference>
<feature type="domain" description="ABC transporter" evidence="6">
    <location>
        <begin position="2"/>
        <end position="228"/>
    </location>
</feature>
<dbReference type="Gene3D" id="3.40.50.300">
    <property type="entry name" value="P-loop containing nucleotide triphosphate hydrolases"/>
    <property type="match status" value="1"/>
</dbReference>
<keyword evidence="2" id="KW-0813">Transport</keyword>
<protein>
    <submittedName>
        <fullName evidence="7">ABC transporter related</fullName>
    </submittedName>
</protein>
<evidence type="ECO:0000256" key="2">
    <source>
        <dbReference type="ARBA" id="ARBA00022448"/>
    </source>
</evidence>
<sequence>MVRGVSAGYRDRAVVRNIDLDVEGPGIFMVIGPNGSGKSTLLRVIAGIVKPYSGEVIVNGVPIYRRSEVKRVVGYMPADIGLLPRLTLYDNLRVFAELLGYDKRYVDERLEVLRKYIQVDDILYMRCGAMSTGQRIRAGLIRTLIHDPQIVILDEPTRGLDVAFARDVRSLIQGLARDRLVIMTTHLVYEVLDMGRDIAVLRSGELVFRGSIDEFRRVLADKPVTLYVKTTTSVDEVLQSLDIEFVRRGYGDYIVRLPNIYTLSKLLRELSISTNIIEFREDLDELVKTLYGG</sequence>
<dbReference type="PANTHER" id="PTHR42711:SF5">
    <property type="entry name" value="ABC TRANSPORTER ATP-BINDING PROTEIN NATA"/>
    <property type="match status" value="1"/>
</dbReference>
<dbReference type="Proteomes" id="UP000001304">
    <property type="component" value="Chromosome"/>
</dbReference>
<dbReference type="PROSITE" id="PS50309">
    <property type="entry name" value="DC"/>
    <property type="match status" value="1"/>
</dbReference>
<evidence type="ECO:0000256" key="1">
    <source>
        <dbReference type="ARBA" id="ARBA00005417"/>
    </source>
</evidence>
<dbReference type="GO" id="GO:0035556">
    <property type="term" value="P:intracellular signal transduction"/>
    <property type="evidence" value="ECO:0007669"/>
    <property type="project" value="InterPro"/>
</dbReference>
<evidence type="ECO:0000259" key="5">
    <source>
        <dbReference type="PROSITE" id="PS50309"/>
    </source>
</evidence>
<dbReference type="CDD" id="cd03230">
    <property type="entry name" value="ABC_DR_subfamily_A"/>
    <property type="match status" value="1"/>
</dbReference>
<evidence type="ECO:0000256" key="4">
    <source>
        <dbReference type="ARBA" id="ARBA00022840"/>
    </source>
</evidence>
<dbReference type="SUPFAM" id="SSF52540">
    <property type="entry name" value="P-loop containing nucleoside triphosphate hydrolases"/>
    <property type="match status" value="1"/>
</dbReference>
<comment type="similarity">
    <text evidence="1">Belongs to the ABC transporter superfamily.</text>
</comment>
<dbReference type="STRING" id="583356.Igag_0752"/>
<dbReference type="SMART" id="SM00382">
    <property type="entry name" value="AAA"/>
    <property type="match status" value="1"/>
</dbReference>
<dbReference type="HOGENOM" id="CLU_000604_1_2_2"/>
<keyword evidence="8" id="KW-1185">Reference proteome</keyword>
<dbReference type="GO" id="GO:0005524">
    <property type="term" value="F:ATP binding"/>
    <property type="evidence" value="ECO:0007669"/>
    <property type="project" value="UniProtKB-KW"/>
</dbReference>
<keyword evidence="3" id="KW-0547">Nucleotide-binding</keyword>
<dbReference type="BioCyc" id="IAGG583356:GHAH-747-MONOMER"/>
<accession>E0STA4</accession>
<evidence type="ECO:0000313" key="8">
    <source>
        <dbReference type="Proteomes" id="UP000001304"/>
    </source>
</evidence>
<dbReference type="KEGG" id="iag:Igag_0752"/>
<dbReference type="PANTHER" id="PTHR42711">
    <property type="entry name" value="ABC TRANSPORTER ATP-BINDING PROTEIN"/>
    <property type="match status" value="1"/>
</dbReference>
<evidence type="ECO:0000259" key="6">
    <source>
        <dbReference type="PROSITE" id="PS50893"/>
    </source>
</evidence>